<keyword evidence="5 8" id="KW-0812">Transmembrane</keyword>
<dbReference type="EMBL" id="HBIO01003501">
    <property type="protein sequence ID" value="CAE0457560.1"/>
    <property type="molecule type" value="Transcribed_RNA"/>
</dbReference>
<feature type="transmembrane region" description="Helical" evidence="8">
    <location>
        <begin position="456"/>
        <end position="478"/>
    </location>
</feature>
<dbReference type="Pfam" id="PF01554">
    <property type="entry name" value="MatE"/>
    <property type="match status" value="2"/>
</dbReference>
<comment type="similarity">
    <text evidence="2">Belongs to the multi antimicrobial extrusion (MATE) (TC 2.A.66.1) family.</text>
</comment>
<dbReference type="NCBIfam" id="TIGR00797">
    <property type="entry name" value="matE"/>
    <property type="match status" value="1"/>
</dbReference>
<dbReference type="GO" id="GO:0015297">
    <property type="term" value="F:antiporter activity"/>
    <property type="evidence" value="ECO:0007669"/>
    <property type="project" value="InterPro"/>
</dbReference>
<dbReference type="PIRSF" id="PIRSF006603">
    <property type="entry name" value="DinF"/>
    <property type="match status" value="1"/>
</dbReference>
<sequence>MIEEEEIQVPIVFALSSDGNDEEEDRKTKDVLGSTEENEMEKPTFTYSQHCSQILAITCPIIMSEIFQNTMPVIDIIFVGRLGKDELAAAALATVWFNLWNTSMLGFCTAIDTFLAQSYGAGELDSYKMWSGFSMIVVLFATFIVAGLCALCEPCMILFGQDRSIAAAAGEFSYRLLPGLLPYYAFRVCTKFLQSQDLILPGVIIGFLANGFNIFSNWLFIFQFELGVNGAPWATSLTRAIQFIFMILYLLWRKDSLADTWPSFSLRKLSYNVVKPFLTLAFSGMFSFAAEAWSFEVTTILAGLLGTIALDSHTITLNIATFIYLSFPFAVGIATSIKVGQLIGEGKAADARRSAIVAYGVNFAVQITLIAIVWPCSRLIASLFSKDEEIVDLVASLIPLSCIFMLGDAVQANTGGALRGLGRQKLVLLLNILGFWLLAVPFGAVLAFATNIGVRGLWWGFTVGLYSAAFIGILFLVFRVNWEKEAFKAQRRIAQTSQ</sequence>
<evidence type="ECO:0000256" key="8">
    <source>
        <dbReference type="SAM" id="Phobius"/>
    </source>
</evidence>
<dbReference type="GO" id="GO:0042910">
    <property type="term" value="F:xenobiotic transmembrane transporter activity"/>
    <property type="evidence" value="ECO:0007669"/>
    <property type="project" value="InterPro"/>
</dbReference>
<feature type="transmembrane region" description="Helical" evidence="8">
    <location>
        <begin position="426"/>
        <end position="450"/>
    </location>
</feature>
<evidence type="ECO:0000256" key="5">
    <source>
        <dbReference type="ARBA" id="ARBA00022692"/>
    </source>
</evidence>
<keyword evidence="4" id="KW-1003">Cell membrane</keyword>
<reference evidence="9" key="1">
    <citation type="submission" date="2021-01" db="EMBL/GenBank/DDBJ databases">
        <authorList>
            <person name="Corre E."/>
            <person name="Pelletier E."/>
            <person name="Niang G."/>
            <person name="Scheremetjew M."/>
            <person name="Finn R."/>
            <person name="Kale V."/>
            <person name="Holt S."/>
            <person name="Cochrane G."/>
            <person name="Meng A."/>
            <person name="Brown T."/>
            <person name="Cohen L."/>
        </authorList>
    </citation>
    <scope>NUCLEOTIDE SEQUENCE</scope>
    <source>
        <strain evidence="9">MM31A-1</strain>
    </source>
</reference>
<evidence type="ECO:0000256" key="1">
    <source>
        <dbReference type="ARBA" id="ARBA00004651"/>
    </source>
</evidence>
<dbReference type="InterPro" id="IPR048279">
    <property type="entry name" value="MdtK-like"/>
</dbReference>
<gene>
    <name evidence="9" type="ORF">CDEB00056_LOCUS2401</name>
</gene>
<organism evidence="9">
    <name type="scientific">Chaetoceros debilis</name>
    <dbReference type="NCBI Taxonomy" id="122233"/>
    <lineage>
        <taxon>Eukaryota</taxon>
        <taxon>Sar</taxon>
        <taxon>Stramenopiles</taxon>
        <taxon>Ochrophyta</taxon>
        <taxon>Bacillariophyta</taxon>
        <taxon>Coscinodiscophyceae</taxon>
        <taxon>Chaetocerotophycidae</taxon>
        <taxon>Chaetocerotales</taxon>
        <taxon>Chaetocerotaceae</taxon>
        <taxon>Chaetoceros</taxon>
    </lineage>
</organism>
<keyword evidence="7 8" id="KW-0472">Membrane</keyword>
<feature type="transmembrane region" description="Helical" evidence="8">
    <location>
        <begin position="394"/>
        <end position="414"/>
    </location>
</feature>
<name>A0A7S3V5D3_9STRA</name>
<protein>
    <recommendedName>
        <fullName evidence="10">Multidrug and toxin extrusion protein</fullName>
    </recommendedName>
</protein>
<dbReference type="CDD" id="cd13132">
    <property type="entry name" value="MATE_eukaryotic"/>
    <property type="match status" value="1"/>
</dbReference>
<evidence type="ECO:0000256" key="3">
    <source>
        <dbReference type="ARBA" id="ARBA00022448"/>
    </source>
</evidence>
<feature type="transmembrane region" description="Helical" evidence="8">
    <location>
        <begin position="273"/>
        <end position="295"/>
    </location>
</feature>
<feature type="transmembrane region" description="Helical" evidence="8">
    <location>
        <begin position="198"/>
        <end position="221"/>
    </location>
</feature>
<feature type="transmembrane region" description="Helical" evidence="8">
    <location>
        <begin position="233"/>
        <end position="252"/>
    </location>
</feature>
<feature type="transmembrane region" description="Helical" evidence="8">
    <location>
        <begin position="136"/>
        <end position="159"/>
    </location>
</feature>
<evidence type="ECO:0000313" key="9">
    <source>
        <dbReference type="EMBL" id="CAE0457560.1"/>
    </source>
</evidence>
<evidence type="ECO:0000256" key="6">
    <source>
        <dbReference type="ARBA" id="ARBA00022989"/>
    </source>
</evidence>
<evidence type="ECO:0000256" key="7">
    <source>
        <dbReference type="ARBA" id="ARBA00023136"/>
    </source>
</evidence>
<proteinExistence type="inferred from homology"/>
<keyword evidence="3" id="KW-0813">Transport</keyword>
<comment type="subcellular location">
    <subcellularLocation>
        <location evidence="1">Cell membrane</location>
        <topology evidence="1">Multi-pass membrane protein</topology>
    </subcellularLocation>
</comment>
<evidence type="ECO:0000256" key="4">
    <source>
        <dbReference type="ARBA" id="ARBA00022475"/>
    </source>
</evidence>
<accession>A0A7S3V5D3</accession>
<evidence type="ECO:0008006" key="10">
    <source>
        <dbReference type="Google" id="ProtNLM"/>
    </source>
</evidence>
<keyword evidence="6 8" id="KW-1133">Transmembrane helix</keyword>
<dbReference type="GO" id="GO:0005886">
    <property type="term" value="C:plasma membrane"/>
    <property type="evidence" value="ECO:0007669"/>
    <property type="project" value="UniProtKB-SubCell"/>
</dbReference>
<dbReference type="InterPro" id="IPR002528">
    <property type="entry name" value="MATE_fam"/>
</dbReference>
<dbReference type="GO" id="GO:1990961">
    <property type="term" value="P:xenobiotic detoxification by transmembrane export across the plasma membrane"/>
    <property type="evidence" value="ECO:0007669"/>
    <property type="project" value="InterPro"/>
</dbReference>
<feature type="transmembrane region" description="Helical" evidence="8">
    <location>
        <begin position="356"/>
        <end position="374"/>
    </location>
</feature>
<feature type="transmembrane region" description="Helical" evidence="8">
    <location>
        <begin position="315"/>
        <end position="335"/>
    </location>
</feature>
<dbReference type="PANTHER" id="PTHR11206">
    <property type="entry name" value="MULTIDRUG RESISTANCE PROTEIN"/>
    <property type="match status" value="1"/>
</dbReference>
<dbReference type="InterPro" id="IPR045069">
    <property type="entry name" value="MATE_euk"/>
</dbReference>
<evidence type="ECO:0000256" key="2">
    <source>
        <dbReference type="ARBA" id="ARBA00010199"/>
    </source>
</evidence>
<dbReference type="AlphaFoldDB" id="A0A7S3V5D3"/>